<proteinExistence type="predicted"/>
<dbReference type="GeneID" id="17304300"/>
<feature type="compositionally biased region" description="Low complexity" evidence="1">
    <location>
        <begin position="297"/>
        <end position="310"/>
    </location>
</feature>
<feature type="region of interest" description="Disordered" evidence="1">
    <location>
        <begin position="169"/>
        <end position="196"/>
    </location>
</feature>
<name>L1JHR1_GUITC</name>
<accession>L1JHR1</accession>
<dbReference type="RefSeq" id="XP_005834664.1">
    <property type="nucleotide sequence ID" value="XM_005834607.1"/>
</dbReference>
<dbReference type="Proteomes" id="UP000011087">
    <property type="component" value="Unassembled WGS sequence"/>
</dbReference>
<feature type="compositionally biased region" description="Polar residues" evidence="1">
    <location>
        <begin position="169"/>
        <end position="181"/>
    </location>
</feature>
<evidence type="ECO:0000313" key="5">
    <source>
        <dbReference type="Proteomes" id="UP000011087"/>
    </source>
</evidence>
<feature type="region of interest" description="Disordered" evidence="1">
    <location>
        <begin position="297"/>
        <end position="323"/>
    </location>
</feature>
<sequence>MSSVALLMLGILVVTWSSEGERLSRLQVGGEGMSYLTVDDNDYKRDVQRGVLEKHAGFPDLPQCPTEGLWGRYRAGYAPGQAGGNCQDVSLSSHGVSADKLRPKLGFNVKTWDNLWKEDLKGLKRRQEYAKLTKGLWAGVAPDAALAYYLPNEYKGSLAAYYQSPQGERSATENQAHSNSIVPVPGHKDNYYTSDFHSGQAAPFSAEVKRSYGNAPGTSQTNGLSPMTQGLYAGKRLVTTADQASSVSQSLRAINNRLRTSIAKMQRWQGREQSLASSLNKLNQQERQQLLQKEGASLLPSSSKVSQSSPRAAQGGHAGTSADDSMKQVNVAMLASAASTFSASPSTIIRISTAGEDGASDKVREKLRRFRLLRRKFHKWKKYFGADKDMDKSSSAVRSAKARGKREAYFWCYSHYGDYEPDELQGSFPELEECMHILGGYSWGPREGGDEAAAYGDASEPRPGISNSLKPRRGFGDGPVVALNPDAASWKYFESDEEGKEGKGGASTR</sequence>
<feature type="signal peptide" evidence="2">
    <location>
        <begin position="1"/>
        <end position="20"/>
    </location>
</feature>
<dbReference type="EMBL" id="JH992989">
    <property type="protein sequence ID" value="EKX47684.1"/>
    <property type="molecule type" value="Genomic_DNA"/>
</dbReference>
<evidence type="ECO:0000313" key="3">
    <source>
        <dbReference type="EMBL" id="EKX47684.1"/>
    </source>
</evidence>
<gene>
    <name evidence="3" type="ORF">GUITHDRAFT_106673</name>
</gene>
<organism evidence="3">
    <name type="scientific">Guillardia theta (strain CCMP2712)</name>
    <name type="common">Cryptophyte</name>
    <dbReference type="NCBI Taxonomy" id="905079"/>
    <lineage>
        <taxon>Eukaryota</taxon>
        <taxon>Cryptophyceae</taxon>
        <taxon>Pyrenomonadales</taxon>
        <taxon>Geminigeraceae</taxon>
        <taxon>Guillardia</taxon>
    </lineage>
</organism>
<dbReference type="PaxDb" id="55529-EKX47684"/>
<feature type="chain" id="PRO_5008771357" evidence="2">
    <location>
        <begin position="21"/>
        <end position="509"/>
    </location>
</feature>
<reference evidence="5" key="2">
    <citation type="submission" date="2012-11" db="EMBL/GenBank/DDBJ databases">
        <authorList>
            <person name="Kuo A."/>
            <person name="Curtis B.A."/>
            <person name="Tanifuji G."/>
            <person name="Burki F."/>
            <person name="Gruber A."/>
            <person name="Irimia M."/>
            <person name="Maruyama S."/>
            <person name="Arias M.C."/>
            <person name="Ball S.G."/>
            <person name="Gile G.H."/>
            <person name="Hirakawa Y."/>
            <person name="Hopkins J.F."/>
            <person name="Rensing S.A."/>
            <person name="Schmutz J."/>
            <person name="Symeonidi A."/>
            <person name="Elias M."/>
            <person name="Eveleigh R.J."/>
            <person name="Herman E.K."/>
            <person name="Klute M.J."/>
            <person name="Nakayama T."/>
            <person name="Obornik M."/>
            <person name="Reyes-Prieto A."/>
            <person name="Armbrust E.V."/>
            <person name="Aves S.J."/>
            <person name="Beiko R.G."/>
            <person name="Coutinho P."/>
            <person name="Dacks J.B."/>
            <person name="Durnford D.G."/>
            <person name="Fast N.M."/>
            <person name="Green B.R."/>
            <person name="Grisdale C."/>
            <person name="Hempe F."/>
            <person name="Henrissat B."/>
            <person name="Hoppner M.P."/>
            <person name="Ishida K.-I."/>
            <person name="Kim E."/>
            <person name="Koreny L."/>
            <person name="Kroth P.G."/>
            <person name="Liu Y."/>
            <person name="Malik S.-B."/>
            <person name="Maier U.G."/>
            <person name="McRose D."/>
            <person name="Mock T."/>
            <person name="Neilson J.A."/>
            <person name="Onodera N.T."/>
            <person name="Poole A.M."/>
            <person name="Pritham E.J."/>
            <person name="Richards T.A."/>
            <person name="Rocap G."/>
            <person name="Roy S.W."/>
            <person name="Sarai C."/>
            <person name="Schaack S."/>
            <person name="Shirato S."/>
            <person name="Slamovits C.H."/>
            <person name="Spencer D.F."/>
            <person name="Suzuki S."/>
            <person name="Worden A.Z."/>
            <person name="Zauner S."/>
            <person name="Barry K."/>
            <person name="Bell C."/>
            <person name="Bharti A.K."/>
            <person name="Crow J.A."/>
            <person name="Grimwood J."/>
            <person name="Kramer R."/>
            <person name="Lindquist E."/>
            <person name="Lucas S."/>
            <person name="Salamov A."/>
            <person name="McFadden G.I."/>
            <person name="Lane C.E."/>
            <person name="Keeling P.J."/>
            <person name="Gray M.W."/>
            <person name="Grigoriev I.V."/>
            <person name="Archibald J.M."/>
        </authorList>
    </citation>
    <scope>NUCLEOTIDE SEQUENCE</scope>
    <source>
        <strain evidence="5">CCMP2712</strain>
    </source>
</reference>
<evidence type="ECO:0000313" key="4">
    <source>
        <dbReference type="EnsemblProtists" id="EKX47684"/>
    </source>
</evidence>
<reference evidence="4" key="3">
    <citation type="submission" date="2015-06" db="UniProtKB">
        <authorList>
            <consortium name="EnsemblProtists"/>
        </authorList>
    </citation>
    <scope>IDENTIFICATION</scope>
</reference>
<evidence type="ECO:0000256" key="2">
    <source>
        <dbReference type="SAM" id="SignalP"/>
    </source>
</evidence>
<dbReference type="KEGG" id="gtt:GUITHDRAFT_106673"/>
<dbReference type="HOGENOM" id="CLU_535832_0_0_1"/>
<dbReference type="AlphaFoldDB" id="L1JHR1"/>
<protein>
    <submittedName>
        <fullName evidence="3 4">Uncharacterized protein</fullName>
    </submittedName>
</protein>
<dbReference type="EnsemblProtists" id="EKX47684">
    <property type="protein sequence ID" value="EKX47684"/>
    <property type="gene ID" value="GUITHDRAFT_106673"/>
</dbReference>
<keyword evidence="2" id="KW-0732">Signal</keyword>
<keyword evidence="5" id="KW-1185">Reference proteome</keyword>
<evidence type="ECO:0000256" key="1">
    <source>
        <dbReference type="SAM" id="MobiDB-lite"/>
    </source>
</evidence>
<feature type="region of interest" description="Disordered" evidence="1">
    <location>
        <begin position="451"/>
        <end position="480"/>
    </location>
</feature>
<reference evidence="3 5" key="1">
    <citation type="journal article" date="2012" name="Nature">
        <title>Algal genomes reveal evolutionary mosaicism and the fate of nucleomorphs.</title>
        <authorList>
            <consortium name="DOE Joint Genome Institute"/>
            <person name="Curtis B.A."/>
            <person name="Tanifuji G."/>
            <person name="Burki F."/>
            <person name="Gruber A."/>
            <person name="Irimia M."/>
            <person name="Maruyama S."/>
            <person name="Arias M.C."/>
            <person name="Ball S.G."/>
            <person name="Gile G.H."/>
            <person name="Hirakawa Y."/>
            <person name="Hopkins J.F."/>
            <person name="Kuo A."/>
            <person name="Rensing S.A."/>
            <person name="Schmutz J."/>
            <person name="Symeonidi A."/>
            <person name="Elias M."/>
            <person name="Eveleigh R.J."/>
            <person name="Herman E.K."/>
            <person name="Klute M.J."/>
            <person name="Nakayama T."/>
            <person name="Obornik M."/>
            <person name="Reyes-Prieto A."/>
            <person name="Armbrust E.V."/>
            <person name="Aves S.J."/>
            <person name="Beiko R.G."/>
            <person name="Coutinho P."/>
            <person name="Dacks J.B."/>
            <person name="Durnford D.G."/>
            <person name="Fast N.M."/>
            <person name="Green B.R."/>
            <person name="Grisdale C.J."/>
            <person name="Hempel F."/>
            <person name="Henrissat B."/>
            <person name="Hoppner M.P."/>
            <person name="Ishida K."/>
            <person name="Kim E."/>
            <person name="Koreny L."/>
            <person name="Kroth P.G."/>
            <person name="Liu Y."/>
            <person name="Malik S.B."/>
            <person name="Maier U.G."/>
            <person name="McRose D."/>
            <person name="Mock T."/>
            <person name="Neilson J.A."/>
            <person name="Onodera N.T."/>
            <person name="Poole A.M."/>
            <person name="Pritham E.J."/>
            <person name="Richards T.A."/>
            <person name="Rocap G."/>
            <person name="Roy S.W."/>
            <person name="Sarai C."/>
            <person name="Schaack S."/>
            <person name="Shirato S."/>
            <person name="Slamovits C.H."/>
            <person name="Spencer D.F."/>
            <person name="Suzuki S."/>
            <person name="Worden A.Z."/>
            <person name="Zauner S."/>
            <person name="Barry K."/>
            <person name="Bell C."/>
            <person name="Bharti A.K."/>
            <person name="Crow J.A."/>
            <person name="Grimwood J."/>
            <person name="Kramer R."/>
            <person name="Lindquist E."/>
            <person name="Lucas S."/>
            <person name="Salamov A."/>
            <person name="McFadden G.I."/>
            <person name="Lane C.E."/>
            <person name="Keeling P.J."/>
            <person name="Gray M.W."/>
            <person name="Grigoriev I.V."/>
            <person name="Archibald J.M."/>
        </authorList>
    </citation>
    <scope>NUCLEOTIDE SEQUENCE</scope>
    <source>
        <strain evidence="3 5">CCMP2712</strain>
    </source>
</reference>